<reference evidence="2 3" key="1">
    <citation type="submission" date="2024-02" db="EMBL/GenBank/DDBJ databases">
        <title>Rhodopirellula caenicola NBRC 110016.</title>
        <authorList>
            <person name="Ichikawa N."/>
            <person name="Katano-Makiyama Y."/>
            <person name="Hidaka K."/>
        </authorList>
    </citation>
    <scope>NUCLEOTIDE SEQUENCE [LARGE SCALE GENOMIC DNA]</scope>
    <source>
        <strain evidence="2 3">NBRC 110016</strain>
    </source>
</reference>
<evidence type="ECO:0000313" key="3">
    <source>
        <dbReference type="Proteomes" id="UP001416858"/>
    </source>
</evidence>
<evidence type="ECO:0000313" key="2">
    <source>
        <dbReference type="EMBL" id="GAA5506973.1"/>
    </source>
</evidence>
<feature type="region of interest" description="Disordered" evidence="1">
    <location>
        <begin position="160"/>
        <end position="215"/>
    </location>
</feature>
<gene>
    <name evidence="2" type="ORF">Rcae01_02427</name>
</gene>
<dbReference type="EMBL" id="BAABRO010000004">
    <property type="protein sequence ID" value="GAA5506973.1"/>
    <property type="molecule type" value="Genomic_DNA"/>
</dbReference>
<dbReference type="Proteomes" id="UP001416858">
    <property type="component" value="Unassembled WGS sequence"/>
</dbReference>
<dbReference type="RefSeq" id="WP_345683866.1">
    <property type="nucleotide sequence ID" value="NZ_BAABRO010000004.1"/>
</dbReference>
<name>A0ABP9VRW4_9BACT</name>
<keyword evidence="3" id="KW-1185">Reference proteome</keyword>
<sequence>MMASNPGCLPKRLGLPKRLCSPRCAAMIAAALMFALVTEQSAEAQLIQIGRSFGGGVRVRVPFVSVDVAPWGGGTRVRAPLTSVNTGIYSGSRYYSRYPAPIYPSYAYPPASPYDYSVPSYPPRVYSAPSYPSTPPMVGGSSVYGDSSVYGTPLPTAPIQNNPIAGPSSDRYGSSIIASATPSPLLGDGPVSATSPSRNPADLSPTAPGPQTFSPAERAAAGTASDDLLRRAAMQLQASLARRGGDSDIWIDYLGPAAIVRQIDSGEWSNEMAESRLRNYQGVTFNPELRWLTALPGFNETRRQLEFHVATAGASASANEPSRQPEAAAEPRKPADNTLESTEMLPPPKPKPDAAPSGAKSGQPTPAVPIAEPDAKTSVGI</sequence>
<evidence type="ECO:0000256" key="1">
    <source>
        <dbReference type="SAM" id="MobiDB-lite"/>
    </source>
</evidence>
<feature type="region of interest" description="Disordered" evidence="1">
    <location>
        <begin position="311"/>
        <end position="381"/>
    </location>
</feature>
<organism evidence="2 3">
    <name type="scientific">Novipirellula caenicola</name>
    <dbReference type="NCBI Taxonomy" id="1536901"/>
    <lineage>
        <taxon>Bacteria</taxon>
        <taxon>Pseudomonadati</taxon>
        <taxon>Planctomycetota</taxon>
        <taxon>Planctomycetia</taxon>
        <taxon>Pirellulales</taxon>
        <taxon>Pirellulaceae</taxon>
        <taxon>Novipirellula</taxon>
    </lineage>
</organism>
<accession>A0ABP9VRW4</accession>
<comment type="caution">
    <text evidence="2">The sequence shown here is derived from an EMBL/GenBank/DDBJ whole genome shotgun (WGS) entry which is preliminary data.</text>
</comment>
<protein>
    <submittedName>
        <fullName evidence="2">Uncharacterized protein</fullName>
    </submittedName>
</protein>
<proteinExistence type="predicted"/>